<evidence type="ECO:0000313" key="8">
    <source>
        <dbReference type="Proteomes" id="UP000053433"/>
    </source>
</evidence>
<feature type="transmembrane region" description="Helical" evidence="1">
    <location>
        <begin position="339"/>
        <end position="358"/>
    </location>
</feature>
<comment type="caution">
    <text evidence="2">The sequence shown here is derived from an EMBL/GenBank/DDBJ whole genome shotgun (WGS) entry which is preliminary data.</text>
</comment>
<evidence type="ECO:0000313" key="7">
    <source>
        <dbReference type="Proteomes" id="UP000032483"/>
    </source>
</evidence>
<keyword evidence="1" id="KW-1133">Transmembrane helix</keyword>
<dbReference type="Proteomes" id="UP000472755">
    <property type="component" value="Unassembled WGS sequence"/>
</dbReference>
<proteinExistence type="predicted"/>
<accession>A0A0D8J4X6</accession>
<evidence type="ECO:0000313" key="3">
    <source>
        <dbReference type="EMBL" id="KUE77485.1"/>
    </source>
</evidence>
<dbReference type="RefSeq" id="WP_009325115.1">
    <property type="nucleotide sequence ID" value="NZ_CAOJUJ010000023.1"/>
</dbReference>
<evidence type="ECO:0000313" key="2">
    <source>
        <dbReference type="EMBL" id="KJF40853.1"/>
    </source>
</evidence>
<dbReference type="Proteomes" id="UP000032483">
    <property type="component" value="Unassembled WGS sequence"/>
</dbReference>
<feature type="transmembrane region" description="Helical" evidence="1">
    <location>
        <begin position="35"/>
        <end position="56"/>
    </location>
</feature>
<evidence type="ECO:0000313" key="11">
    <source>
        <dbReference type="Proteomes" id="UP000472755"/>
    </source>
</evidence>
<accession>A0A0W7TUI9</accession>
<evidence type="ECO:0000256" key="1">
    <source>
        <dbReference type="SAM" id="Phobius"/>
    </source>
</evidence>
<gene>
    <name evidence="3" type="ORF">ASJ35_03870</name>
    <name evidence="4" type="ORF">FYJ76_01170</name>
    <name evidence="6" type="ORF">GMD52_00080</name>
    <name evidence="5" type="ORF">GMD59_12575</name>
    <name evidence="2" type="ORF">TQ39_04355</name>
</gene>
<dbReference type="Proteomes" id="UP000053433">
    <property type="component" value="Unassembled WGS sequence"/>
</dbReference>
<reference evidence="4 9" key="4">
    <citation type="submission" date="2019-08" db="EMBL/GenBank/DDBJ databases">
        <title>In-depth cultivation of the pig gut microbiome towards novel bacterial diversity and tailored functional studies.</title>
        <authorList>
            <person name="Wylensek D."/>
            <person name="Hitch T.C.A."/>
            <person name="Clavel T."/>
        </authorList>
    </citation>
    <scope>NUCLEOTIDE SEQUENCE [LARGE SCALE GENOMIC DNA]</scope>
    <source>
        <strain evidence="4 9">WCA3-601-WT-6J</strain>
    </source>
</reference>
<dbReference type="AlphaFoldDB" id="A0A0D8J4X6"/>
<dbReference type="EMBL" id="JXXK01000004">
    <property type="protein sequence ID" value="KJF40853.1"/>
    <property type="molecule type" value="Genomic_DNA"/>
</dbReference>
<dbReference type="EMBL" id="WMZR01000001">
    <property type="protein sequence ID" value="MTS49937.1"/>
    <property type="molecule type" value="Genomic_DNA"/>
</dbReference>
<dbReference type="PATRIC" id="fig|1550024.3.peg.978"/>
<evidence type="ECO:0000313" key="5">
    <source>
        <dbReference type="EMBL" id="MTS28112.1"/>
    </source>
</evidence>
<dbReference type="EMBL" id="VUNJ01000001">
    <property type="protein sequence ID" value="MST90557.1"/>
    <property type="molecule type" value="Genomic_DNA"/>
</dbReference>
<evidence type="ECO:0000313" key="4">
    <source>
        <dbReference type="EMBL" id="MST90557.1"/>
    </source>
</evidence>
<dbReference type="Proteomes" id="UP000431913">
    <property type="component" value="Unassembled WGS sequence"/>
</dbReference>
<organism evidence="2 7">
    <name type="scientific">Ruthenibacterium lactatiformans</name>
    <dbReference type="NCBI Taxonomy" id="1550024"/>
    <lineage>
        <taxon>Bacteria</taxon>
        <taxon>Bacillati</taxon>
        <taxon>Bacillota</taxon>
        <taxon>Clostridia</taxon>
        <taxon>Eubacteriales</taxon>
        <taxon>Oscillospiraceae</taxon>
        <taxon>Ruthenibacterium</taxon>
    </lineage>
</organism>
<reference evidence="3 8" key="2">
    <citation type="submission" date="2015-10" db="EMBL/GenBank/DDBJ databases">
        <title>A novel member of the family Ruminococcaceae isolated from human faeces.</title>
        <authorList>
            <person name="Shkoporov A.N."/>
            <person name="Chaplin A.V."/>
            <person name="Motuzova O.V."/>
            <person name="Kafarskaia L.I."/>
            <person name="Efimov B.A."/>
        </authorList>
    </citation>
    <scope>NUCLEOTIDE SEQUENCE [LARGE SCALE GENOMIC DNA]</scope>
    <source>
        <strain evidence="3 8">668</strain>
    </source>
</reference>
<feature type="transmembrane region" description="Helical" evidence="1">
    <location>
        <begin position="190"/>
        <end position="214"/>
    </location>
</feature>
<name>A0A0D8J4X6_9FIRM</name>
<reference evidence="2" key="1">
    <citation type="submission" date="2015-02" db="EMBL/GenBank/DDBJ databases">
        <title>A novel member of the family Ruminococcaceae isolated from human feces.</title>
        <authorList>
            <person name="Shkoporov A.N."/>
            <person name="Chaplin A.V."/>
            <person name="Motuzova O.V."/>
            <person name="Kafarskaia L.I."/>
            <person name="Khokhlova E.V."/>
            <person name="Efimov B.A."/>
        </authorList>
    </citation>
    <scope>NUCLEOTIDE SEQUENCE [LARGE SCALE GENOMIC DNA]</scope>
    <source>
        <strain evidence="2">585-1</strain>
    </source>
</reference>
<sequence>MEFLQDILAAIGVVLNGIPQGLLALSMGFASVPTALGFGVGVIGCLLLGSVAPISFQAETIVLAGTMGKNMRERLSMVFFAGVTMAALGACGLLTAIVNFAGETVLNAMMAGVGLVLTKLALGMMKENKLVGITSVVTAVLVYFFLGQNLVYTIVISLVVSSAAAKLAGQDIGGGVGTAEKMGRLKLEKPIFNLSVLRGALALACLTVGANIAFGSITGGIAGASQNVDHLTIYSGLADAVSALFGGAPVEAIISATAGAPHPVTAGVLMMGIMAVILFCGLLPKIGKYVPSQSIAGFLLILGAVVTVPGNAAAAFAGTGAGDTIVAGVTMGVTAFTDPFFGMLAGIALKLLFGAGLGL</sequence>
<feature type="transmembrane region" description="Helical" evidence="1">
    <location>
        <begin position="264"/>
        <end position="283"/>
    </location>
</feature>
<keyword evidence="1" id="KW-0472">Membrane</keyword>
<evidence type="ECO:0000313" key="6">
    <source>
        <dbReference type="EMBL" id="MTS49937.1"/>
    </source>
</evidence>
<dbReference type="EMBL" id="WMZU01000021">
    <property type="protein sequence ID" value="MTS28112.1"/>
    <property type="molecule type" value="Genomic_DNA"/>
</dbReference>
<keyword evidence="1" id="KW-0812">Transmembrane</keyword>
<feature type="transmembrane region" description="Helical" evidence="1">
    <location>
        <begin position="7"/>
        <end position="29"/>
    </location>
</feature>
<keyword evidence="7" id="KW-1185">Reference proteome</keyword>
<feature type="transmembrane region" description="Helical" evidence="1">
    <location>
        <begin position="295"/>
        <end position="319"/>
    </location>
</feature>
<evidence type="ECO:0000313" key="10">
    <source>
        <dbReference type="Proteomes" id="UP000449193"/>
    </source>
</evidence>
<dbReference type="GeneID" id="42855861"/>
<protein>
    <submittedName>
        <fullName evidence="2">Guanine permease</fullName>
    </submittedName>
    <submittedName>
        <fullName evidence="4">NCS2 family permease</fullName>
    </submittedName>
</protein>
<reference evidence="10 11" key="3">
    <citation type="journal article" date="2019" name="Nat. Med.">
        <title>A library of human gut bacterial isolates paired with longitudinal multiomics data enables mechanistic microbiome research.</title>
        <authorList>
            <person name="Poyet M."/>
            <person name="Groussin M."/>
            <person name="Gibbons S.M."/>
            <person name="Avila-Pacheco J."/>
            <person name="Jiang X."/>
            <person name="Kearney S.M."/>
            <person name="Perrotta A.R."/>
            <person name="Berdy B."/>
            <person name="Zhao S."/>
            <person name="Lieberman T.D."/>
            <person name="Swanson P.K."/>
            <person name="Smith M."/>
            <person name="Roesemann S."/>
            <person name="Alexander J.E."/>
            <person name="Rich S.A."/>
            <person name="Livny J."/>
            <person name="Vlamakis H."/>
            <person name="Clish C."/>
            <person name="Bullock K."/>
            <person name="Deik A."/>
            <person name="Scott J."/>
            <person name="Pierce K.A."/>
            <person name="Xavier R.J."/>
            <person name="Alm E.J."/>
        </authorList>
    </citation>
    <scope>NUCLEOTIDE SEQUENCE [LARGE SCALE GENOMIC DNA]</scope>
    <source>
        <strain evidence="5 11">BIOML-A4</strain>
        <strain evidence="6 10">BIOML-A7</strain>
    </source>
</reference>
<feature type="transmembrane region" description="Helical" evidence="1">
    <location>
        <begin position="77"/>
        <end position="98"/>
    </location>
</feature>
<feature type="transmembrane region" description="Helical" evidence="1">
    <location>
        <begin position="104"/>
        <end position="122"/>
    </location>
</feature>
<feature type="transmembrane region" description="Helical" evidence="1">
    <location>
        <begin position="129"/>
        <end position="146"/>
    </location>
</feature>
<evidence type="ECO:0000313" key="9">
    <source>
        <dbReference type="Proteomes" id="UP000431913"/>
    </source>
</evidence>
<dbReference type="EMBL" id="LMUA01000003">
    <property type="protein sequence ID" value="KUE77485.1"/>
    <property type="molecule type" value="Genomic_DNA"/>
</dbReference>
<dbReference type="Proteomes" id="UP000449193">
    <property type="component" value="Unassembled WGS sequence"/>
</dbReference>